<dbReference type="EMBL" id="LMWS01000018">
    <property type="protein sequence ID" value="KUN37723.1"/>
    <property type="molecule type" value="Genomic_DNA"/>
</dbReference>
<organism evidence="1 2">
    <name type="scientific">Streptomyces longwoodensis</name>
    <dbReference type="NCBI Taxonomy" id="68231"/>
    <lineage>
        <taxon>Bacteria</taxon>
        <taxon>Bacillati</taxon>
        <taxon>Actinomycetota</taxon>
        <taxon>Actinomycetes</taxon>
        <taxon>Kitasatosporales</taxon>
        <taxon>Streptomycetaceae</taxon>
        <taxon>Streptomyces</taxon>
    </lineage>
</organism>
<evidence type="ECO:0000313" key="2">
    <source>
        <dbReference type="Proteomes" id="UP000053271"/>
    </source>
</evidence>
<dbReference type="AlphaFoldDB" id="A0A124HR85"/>
<sequence length="281" mass="29924">MFDLVSTTVFAALTEAGMAGHWHDDEQLIVAYPASVSPAEALDREHIVIDWTGTAPDSVEFSADAWEPDGRPDFTQTGTAYATPVPRALDLEAVQCAKAVAEWFADPVVTAGQVLLEALAVHGLTAYTDDVGMSYAIALEDGVAPDRVRDGLHLSVGDRSPSIDRMPSAHTGWTVCVHDHNGEPVGGPVFSTGDGGLVDCAADSAAAARAIADRVRAHRQRPATRPLDPKNPRDRAEIVEHLELELTGGCGFCDLEADMMCAGCGRCNCHRHDDCVRPASQ</sequence>
<dbReference type="GeneID" id="91426039"/>
<reference evidence="1 2" key="1">
    <citation type="submission" date="2015-10" db="EMBL/GenBank/DDBJ databases">
        <title>Draft genome sequence of Streptomyces longwoodensis DSM 41677, type strain for the species Streptomyces longwoodensis.</title>
        <authorList>
            <person name="Ruckert C."/>
            <person name="Winkler A."/>
            <person name="Kalinowski J."/>
            <person name="Kampfer P."/>
            <person name="Glaeser S."/>
        </authorList>
    </citation>
    <scope>NUCLEOTIDE SEQUENCE [LARGE SCALE GENOMIC DNA]</scope>
    <source>
        <strain evidence="1 2">DSM 41677</strain>
    </source>
</reference>
<comment type="caution">
    <text evidence="1">The sequence shown here is derived from an EMBL/GenBank/DDBJ whole genome shotgun (WGS) entry which is preliminary data.</text>
</comment>
<protein>
    <submittedName>
        <fullName evidence="1">Uncharacterized protein</fullName>
    </submittedName>
</protein>
<dbReference type="STRING" id="68231.AQJ30_15680"/>
<evidence type="ECO:0000313" key="1">
    <source>
        <dbReference type="EMBL" id="KUN37723.1"/>
    </source>
</evidence>
<proteinExistence type="predicted"/>
<gene>
    <name evidence="1" type="ORF">AQJ30_15680</name>
</gene>
<dbReference type="Proteomes" id="UP000053271">
    <property type="component" value="Unassembled WGS sequence"/>
</dbReference>
<keyword evidence="2" id="KW-1185">Reference proteome</keyword>
<accession>A0A124HR85</accession>
<dbReference type="RefSeq" id="WP_067233832.1">
    <property type="nucleotide sequence ID" value="NZ_KQ948553.1"/>
</dbReference>
<name>A0A124HR85_9ACTN</name>